<dbReference type="Proteomes" id="UP001419268">
    <property type="component" value="Unassembled WGS sequence"/>
</dbReference>
<dbReference type="InterPro" id="IPR036426">
    <property type="entry name" value="Bulb-type_lectin_dom_sf"/>
</dbReference>
<evidence type="ECO:0000313" key="4">
    <source>
        <dbReference type="Proteomes" id="UP001419268"/>
    </source>
</evidence>
<evidence type="ECO:0000313" key="3">
    <source>
        <dbReference type="EMBL" id="KAK9095495.1"/>
    </source>
</evidence>
<feature type="signal peptide" evidence="1">
    <location>
        <begin position="1"/>
        <end position="25"/>
    </location>
</feature>
<organism evidence="3 4">
    <name type="scientific">Stephania cephalantha</name>
    <dbReference type="NCBI Taxonomy" id="152367"/>
    <lineage>
        <taxon>Eukaryota</taxon>
        <taxon>Viridiplantae</taxon>
        <taxon>Streptophyta</taxon>
        <taxon>Embryophyta</taxon>
        <taxon>Tracheophyta</taxon>
        <taxon>Spermatophyta</taxon>
        <taxon>Magnoliopsida</taxon>
        <taxon>Ranunculales</taxon>
        <taxon>Menispermaceae</taxon>
        <taxon>Menispermoideae</taxon>
        <taxon>Cissampelideae</taxon>
        <taxon>Stephania</taxon>
    </lineage>
</organism>
<dbReference type="EMBL" id="JBBNAG010000011">
    <property type="protein sequence ID" value="KAK9095495.1"/>
    <property type="molecule type" value="Genomic_DNA"/>
</dbReference>
<feature type="chain" id="PRO_5042833953" description="Bulb-type lectin domain-containing protein" evidence="1">
    <location>
        <begin position="26"/>
        <end position="133"/>
    </location>
</feature>
<dbReference type="CDD" id="cd00028">
    <property type="entry name" value="B_lectin"/>
    <property type="match status" value="1"/>
</dbReference>
<dbReference type="InterPro" id="IPR001480">
    <property type="entry name" value="Bulb-type_lectin_dom"/>
</dbReference>
<name>A0AAP0ENQ1_9MAGN</name>
<proteinExistence type="predicted"/>
<dbReference type="SUPFAM" id="SSF51110">
    <property type="entry name" value="alpha-D-mannose-specific plant lectins"/>
    <property type="match status" value="1"/>
</dbReference>
<protein>
    <recommendedName>
        <fullName evidence="2">Bulb-type lectin domain-containing protein</fullName>
    </recommendedName>
</protein>
<sequence length="133" mass="14394">MARAIEAALGLALLSMLFILDGALAKDTIYNGESLNAEEYLENGPFKFIMQSDCNLVLYRNGDKAMWSSKTARKGVGCMAILQDTGNLVILANRGVIWASNAYTATKNPFRLVLQADGNVVVYGAPLWATNTS</sequence>
<evidence type="ECO:0000259" key="2">
    <source>
        <dbReference type="PROSITE" id="PS50927"/>
    </source>
</evidence>
<evidence type="ECO:0000256" key="1">
    <source>
        <dbReference type="SAM" id="SignalP"/>
    </source>
</evidence>
<feature type="domain" description="Bulb-type lectin" evidence="2">
    <location>
        <begin position="26"/>
        <end position="133"/>
    </location>
</feature>
<dbReference type="Gene3D" id="2.90.10.10">
    <property type="entry name" value="Bulb-type lectin domain"/>
    <property type="match status" value="1"/>
</dbReference>
<comment type="caution">
    <text evidence="3">The sequence shown here is derived from an EMBL/GenBank/DDBJ whole genome shotgun (WGS) entry which is preliminary data.</text>
</comment>
<reference evidence="3 4" key="1">
    <citation type="submission" date="2024-01" db="EMBL/GenBank/DDBJ databases">
        <title>Genome assemblies of Stephania.</title>
        <authorList>
            <person name="Yang L."/>
        </authorList>
    </citation>
    <scope>NUCLEOTIDE SEQUENCE [LARGE SCALE GENOMIC DNA]</scope>
    <source>
        <strain evidence="3">JXDWG</strain>
        <tissue evidence="3">Leaf</tissue>
    </source>
</reference>
<keyword evidence="4" id="KW-1185">Reference proteome</keyword>
<dbReference type="AlphaFoldDB" id="A0AAP0ENQ1"/>
<keyword evidence="1" id="KW-0732">Signal</keyword>
<dbReference type="PROSITE" id="PS50927">
    <property type="entry name" value="BULB_LECTIN"/>
    <property type="match status" value="1"/>
</dbReference>
<gene>
    <name evidence="3" type="ORF">Scep_026964</name>
</gene>
<dbReference type="SMART" id="SM00108">
    <property type="entry name" value="B_lectin"/>
    <property type="match status" value="1"/>
</dbReference>
<accession>A0AAP0ENQ1</accession>